<keyword evidence="5" id="KW-1185">Reference proteome</keyword>
<name>A0A7Y4L4N9_9ACTN</name>
<dbReference type="SMART" id="SM00028">
    <property type="entry name" value="TPR"/>
    <property type="match status" value="4"/>
</dbReference>
<evidence type="ECO:0000256" key="2">
    <source>
        <dbReference type="SAM" id="MobiDB-lite"/>
    </source>
</evidence>
<evidence type="ECO:0000256" key="1">
    <source>
        <dbReference type="PROSITE-ProRule" id="PRU00339"/>
    </source>
</evidence>
<feature type="repeat" description="TPR" evidence="1">
    <location>
        <begin position="432"/>
        <end position="465"/>
    </location>
</feature>
<dbReference type="PANTHER" id="PTHR10098:SF108">
    <property type="entry name" value="TETRATRICOPEPTIDE REPEAT PROTEIN 28"/>
    <property type="match status" value="1"/>
</dbReference>
<comment type="caution">
    <text evidence="4">The sequence shown here is derived from an EMBL/GenBank/DDBJ whole genome shotgun (WGS) entry which is preliminary data.</text>
</comment>
<evidence type="ECO:0000313" key="5">
    <source>
        <dbReference type="Proteomes" id="UP000534306"/>
    </source>
</evidence>
<dbReference type="Pfam" id="PF13424">
    <property type="entry name" value="TPR_12"/>
    <property type="match status" value="1"/>
</dbReference>
<evidence type="ECO:0000313" key="4">
    <source>
        <dbReference type="EMBL" id="NOL43347.1"/>
    </source>
</evidence>
<protein>
    <submittedName>
        <fullName evidence="4">Tetratricopeptide repeat protein</fullName>
    </submittedName>
</protein>
<evidence type="ECO:0000313" key="6">
    <source>
        <dbReference type="Proteomes" id="UP000553957"/>
    </source>
</evidence>
<dbReference type="RefSeq" id="WP_171676273.1">
    <property type="nucleotide sequence ID" value="NZ_BAAAGT010000015.1"/>
</dbReference>
<accession>A0A7Y4L4N9</accession>
<evidence type="ECO:0000313" key="3">
    <source>
        <dbReference type="EMBL" id="MBB6571247.1"/>
    </source>
</evidence>
<gene>
    <name evidence="3" type="ORF">HNR71_006884</name>
    <name evidence="4" type="ORF">HPO96_24175</name>
</gene>
<dbReference type="PROSITE" id="PS50005">
    <property type="entry name" value="TPR"/>
    <property type="match status" value="1"/>
</dbReference>
<dbReference type="EMBL" id="JACHKF010000001">
    <property type="protein sequence ID" value="MBB6571247.1"/>
    <property type="molecule type" value="Genomic_DNA"/>
</dbReference>
<dbReference type="Proteomes" id="UP000553957">
    <property type="component" value="Unassembled WGS sequence"/>
</dbReference>
<organism evidence="4 5">
    <name type="scientific">Kribbella sandramycini</name>
    <dbReference type="NCBI Taxonomy" id="60450"/>
    <lineage>
        <taxon>Bacteria</taxon>
        <taxon>Bacillati</taxon>
        <taxon>Actinomycetota</taxon>
        <taxon>Actinomycetes</taxon>
        <taxon>Propionibacteriales</taxon>
        <taxon>Kribbellaceae</taxon>
        <taxon>Kribbella</taxon>
    </lineage>
</organism>
<dbReference type="Proteomes" id="UP000534306">
    <property type="component" value="Unassembled WGS sequence"/>
</dbReference>
<reference evidence="4 5" key="1">
    <citation type="submission" date="2020-05" db="EMBL/GenBank/DDBJ databases">
        <title>Genome sequence of Kribbella sandramycini ATCC 39419.</title>
        <authorList>
            <person name="Maclea K.S."/>
            <person name="Fair J.L."/>
        </authorList>
    </citation>
    <scope>NUCLEOTIDE SEQUENCE [LARGE SCALE GENOMIC DNA]</scope>
    <source>
        <strain evidence="4 5">ATCC 39419</strain>
    </source>
</reference>
<dbReference type="SUPFAM" id="SSF48452">
    <property type="entry name" value="TPR-like"/>
    <property type="match status" value="1"/>
</dbReference>
<dbReference type="InterPro" id="IPR019734">
    <property type="entry name" value="TPR_rpt"/>
</dbReference>
<dbReference type="InterPro" id="IPR011990">
    <property type="entry name" value="TPR-like_helical_dom_sf"/>
</dbReference>
<dbReference type="EMBL" id="JABJRC010000006">
    <property type="protein sequence ID" value="NOL43347.1"/>
    <property type="molecule type" value="Genomic_DNA"/>
</dbReference>
<proteinExistence type="predicted"/>
<dbReference type="Gene3D" id="1.25.40.10">
    <property type="entry name" value="Tetratricopeptide repeat domain"/>
    <property type="match status" value="1"/>
</dbReference>
<reference evidence="3 6" key="2">
    <citation type="submission" date="2020-08" db="EMBL/GenBank/DDBJ databases">
        <title>Sequencing the genomes of 1000 actinobacteria strains.</title>
        <authorList>
            <person name="Klenk H.-P."/>
        </authorList>
    </citation>
    <scope>NUCLEOTIDE SEQUENCE [LARGE SCALE GENOMIC DNA]</scope>
    <source>
        <strain evidence="3 6">DSM 15626</strain>
    </source>
</reference>
<sequence length="653" mass="69993">MARSSVAASAGPPDPGRSSTVEELVEVLRALKVWAGAPSYEVITQRINQAWRAAGRPASELARRTTVADCFRSGRRRLNTELTLAIVGAMHDDPAYVAHWRQVFRVISGETQAAAQVQVLGELPEQLAEFTGRTAEWEQLRDAVESGRRSGSPVVITAIEGMAGLQGSTHLAVDVFRPDEARAFLIQALGDIPAGTDPRAADRIAARCGFLPLALGLVAGAIRASSGWTLTDHAERLDERCRADRLDSGVELALDVSYQQLPADRQRLLRLLAQHPGEDFDACAAAAMCGTDLEPTETAVRQLHGDHMLELTAPGLYTFHDLVRAYAGIRATEEERPTDRRTALARLLDHYLAVAAAAMDTLHPAEAENRPRIGPPVGPSPSVHDSAAARSWLDTERLNLVAAATHAADHGWPGHTHAYDAAVQSGELDQQALALTSLGATHSQLGMYKSAAEHLQHALRLYYRDGNSAGQAHALHNLGIANVRLGRYKAAVGHHQRALVLYRQTGDCSDEATTLDNLGEISHQLGELDAAAKLYREALAICCETGEQAGEASVLNGLAATERAAGRTTSAIDQHSAANLIAVTIGDPYQQARAQAGLGAAHRALGLSARAHQHYQRAIALYTQLGQPEAELLRIELSDPAATGQRGQITQVE</sequence>
<dbReference type="PANTHER" id="PTHR10098">
    <property type="entry name" value="RAPSYN-RELATED"/>
    <property type="match status" value="1"/>
</dbReference>
<dbReference type="AlphaFoldDB" id="A0A7Y4L4N9"/>
<keyword evidence="1" id="KW-0802">TPR repeat</keyword>
<feature type="region of interest" description="Disordered" evidence="2">
    <location>
        <begin position="367"/>
        <end position="388"/>
    </location>
</feature>